<comment type="caution">
    <text evidence="2">The sequence shown here is derived from an EMBL/GenBank/DDBJ whole genome shotgun (WGS) entry which is preliminary data.</text>
</comment>
<dbReference type="RefSeq" id="WP_222921614.1">
    <property type="nucleotide sequence ID" value="NZ_CP082286.1"/>
</dbReference>
<sequence length="64" mass="5998">MTEDDAPAADPHAAGSDGGAPTNAPADAAPELFGADAGTTAAPAETTTAAAASAQTTATTEEEP</sequence>
<feature type="compositionally biased region" description="Low complexity" evidence="1">
    <location>
        <begin position="35"/>
        <end position="64"/>
    </location>
</feature>
<evidence type="ECO:0000313" key="3">
    <source>
        <dbReference type="Proteomes" id="UP001589595"/>
    </source>
</evidence>
<evidence type="ECO:0000313" key="2">
    <source>
        <dbReference type="EMBL" id="MFB9825810.1"/>
    </source>
</evidence>
<dbReference type="AlphaFoldDB" id="A0ABD5MPP6"/>
<accession>A0ABD5MPP6</accession>
<dbReference type="EMBL" id="JBHMAJ010000010">
    <property type="protein sequence ID" value="MFB9825810.1"/>
    <property type="molecule type" value="Genomic_DNA"/>
</dbReference>
<name>A0ABD5MPP6_9EURY</name>
<protein>
    <submittedName>
        <fullName evidence="2">Uncharacterized protein</fullName>
    </submittedName>
</protein>
<organism evidence="2 3">
    <name type="scientific">Halobaculum roseum</name>
    <dbReference type="NCBI Taxonomy" id="2175149"/>
    <lineage>
        <taxon>Archaea</taxon>
        <taxon>Methanobacteriati</taxon>
        <taxon>Methanobacteriota</taxon>
        <taxon>Stenosarchaea group</taxon>
        <taxon>Halobacteria</taxon>
        <taxon>Halobacteriales</taxon>
        <taxon>Haloferacaceae</taxon>
        <taxon>Halobaculum</taxon>
    </lineage>
</organism>
<evidence type="ECO:0000256" key="1">
    <source>
        <dbReference type="SAM" id="MobiDB-lite"/>
    </source>
</evidence>
<reference evidence="2" key="1">
    <citation type="submission" date="2024-09" db="EMBL/GenBank/DDBJ databases">
        <authorList>
            <person name="Sun Q."/>
        </authorList>
    </citation>
    <scope>NUCLEOTIDE SEQUENCE [LARGE SCALE GENOMIC DNA]</scope>
    <source>
        <strain evidence="2">JCM 31273</strain>
    </source>
</reference>
<dbReference type="GeneID" id="67211791"/>
<keyword evidence="3" id="KW-1185">Reference proteome</keyword>
<feature type="compositionally biased region" description="Low complexity" evidence="1">
    <location>
        <begin position="8"/>
        <end position="21"/>
    </location>
</feature>
<dbReference type="Proteomes" id="UP001589595">
    <property type="component" value="Unassembled WGS sequence"/>
</dbReference>
<proteinExistence type="predicted"/>
<feature type="region of interest" description="Disordered" evidence="1">
    <location>
        <begin position="1"/>
        <end position="64"/>
    </location>
</feature>
<gene>
    <name evidence="2" type="ORF">ACFFOL_16700</name>
</gene>